<dbReference type="EMBL" id="WSRQ01000109">
    <property type="protein sequence ID" value="MVX67258.1"/>
    <property type="molecule type" value="Genomic_DNA"/>
</dbReference>
<protein>
    <submittedName>
        <fullName evidence="7">Glutathionylspermidine synthase</fullName>
    </submittedName>
</protein>
<dbReference type="InterPro" id="IPR005494">
    <property type="entry name" value="GSPS_pre-ATP-grasp-like_dom"/>
</dbReference>
<dbReference type="Gene3D" id="3.30.1490.330">
    <property type="match status" value="1"/>
</dbReference>
<evidence type="ECO:0000313" key="8">
    <source>
        <dbReference type="Proteomes" id="UP000656077"/>
    </source>
</evidence>
<dbReference type="GO" id="GO:0046872">
    <property type="term" value="F:metal ion binding"/>
    <property type="evidence" value="ECO:0007669"/>
    <property type="project" value="UniProtKB-KW"/>
</dbReference>
<accession>A0A964RTE5</accession>
<keyword evidence="1" id="KW-0436">Ligase</keyword>
<reference evidence="7" key="1">
    <citation type="submission" date="2019-12" db="EMBL/GenBank/DDBJ databases">
        <title>Microbes associate with the intestines of laboratory mice.</title>
        <authorList>
            <person name="Navarre W."/>
            <person name="Wong E."/>
        </authorList>
    </citation>
    <scope>NUCLEOTIDE SEQUENCE</scope>
    <source>
        <strain evidence="7">NM79_F5</strain>
    </source>
</reference>
<dbReference type="SUPFAM" id="SSF56059">
    <property type="entry name" value="Glutathione synthetase ATP-binding domain-like"/>
    <property type="match status" value="2"/>
</dbReference>
<dbReference type="AlphaFoldDB" id="A0A964RTE5"/>
<feature type="domain" description="Glutathionylspermidine synthase pre-ATP-grasp-like" evidence="6">
    <location>
        <begin position="18"/>
        <end position="401"/>
    </location>
</feature>
<dbReference type="Proteomes" id="UP000656077">
    <property type="component" value="Unassembled WGS sequence"/>
</dbReference>
<evidence type="ECO:0000256" key="1">
    <source>
        <dbReference type="ARBA" id="ARBA00022598"/>
    </source>
</evidence>
<dbReference type="RefSeq" id="WP_160361679.1">
    <property type="nucleotide sequence ID" value="NZ_WSRQ01000109.1"/>
</dbReference>
<dbReference type="GO" id="GO:0016874">
    <property type="term" value="F:ligase activity"/>
    <property type="evidence" value="ECO:0007669"/>
    <property type="project" value="UniProtKB-KW"/>
</dbReference>
<gene>
    <name evidence="7" type="ORF">GKZ28_26820</name>
</gene>
<organism evidence="7 8">
    <name type="scientific">Clostridium chromiireducens</name>
    <dbReference type="NCBI Taxonomy" id="225345"/>
    <lineage>
        <taxon>Bacteria</taxon>
        <taxon>Bacillati</taxon>
        <taxon>Bacillota</taxon>
        <taxon>Clostridia</taxon>
        <taxon>Eubacteriales</taxon>
        <taxon>Clostridiaceae</taxon>
        <taxon>Clostridium</taxon>
    </lineage>
</organism>
<evidence type="ECO:0000256" key="3">
    <source>
        <dbReference type="ARBA" id="ARBA00022741"/>
    </source>
</evidence>
<evidence type="ECO:0000256" key="2">
    <source>
        <dbReference type="ARBA" id="ARBA00022723"/>
    </source>
</evidence>
<feature type="domain" description="Glutathionylspermidine synthase pre-ATP-grasp-like" evidence="6">
    <location>
        <begin position="429"/>
        <end position="818"/>
    </location>
</feature>
<dbReference type="GO" id="GO:0005524">
    <property type="term" value="F:ATP binding"/>
    <property type="evidence" value="ECO:0007669"/>
    <property type="project" value="UniProtKB-KW"/>
</dbReference>
<keyword evidence="4" id="KW-0067">ATP-binding</keyword>
<comment type="caution">
    <text evidence="7">The sequence shown here is derived from an EMBL/GenBank/DDBJ whole genome shotgun (WGS) entry which is preliminary data.</text>
</comment>
<keyword evidence="5" id="KW-0460">Magnesium</keyword>
<name>A0A964RTE5_9CLOT</name>
<keyword evidence="2" id="KW-0479">Metal-binding</keyword>
<proteinExistence type="predicted"/>
<keyword evidence="3" id="KW-0547">Nucleotide-binding</keyword>
<sequence>MEKQINYIEDVLFNNYMVSSLGEEYVHSQIPFYFEVSTYEKMVFYSEEINRISLDILKEINDKHKKLLNYFDDFIFKDKILNLKCPISTMFWTRYDTFRDVNDRIYFAEFNYDKPCGQKEMHLAGKSNFSGNLNSNFLEVFMKELMEICISYTKSDEKINVGFLMDPCHYEELHHSYYFKHVFKDTNINIVQVGPNNLSVRDGDVYGYSSIKLPIILRLFPTEFCNEISNIEEILECADNGKLLLINDPRIIAIQAKGFFAYLWDLVKEDSNLISSRDKEVITQCIPYTEILTANGIEEVMSNKDNYVVKSSLGRYSQEVYIGKLYTQEEWNTQIKIIYESNKIHVRQNIIDIKQEYTYVPSNNNMNIPTSAFGNFGVYLIKDKVQGFLVRWSENFLTNDNYTWMCPLGIQEFPILVKKFEAENRCDTWNEVIEEIAFKYNFTGAYTNVNEYISLDSLIIKKNLHEEMLYVSEKFCEILKRMYPHIQKNIDIFGKILGIPEKLYKLVSKSLTSVLCALGRIDFVVDNDGNLKILEFNSETPAGLVESIGGNSIVKKKLNIEYEDPNEKLRGEIRKTLFNILEEFKKSKSINNIAVVTSWYYEDIYTSNIISEVLKELKVYNVILGNVYDLKVVNNKIFLYGEEIDAIYRHYPLDWFYFEDEMRDIIEPLNSGDYLINPGHTLITQSKAFLAVIYELLGKNFFSEDEEKFILRYIPYTSVEEDKKLSSDYVIKPYLSREGMGIDISYNKIDQELENIIFQDRVNIKPICIDIYSTMGESKKYQFPVLGVYITDDKPCGIYTRMGDFITNKNAIYMPTYINQ</sequence>
<evidence type="ECO:0000256" key="4">
    <source>
        <dbReference type="ARBA" id="ARBA00022840"/>
    </source>
</evidence>
<dbReference type="Pfam" id="PF03738">
    <property type="entry name" value="GSP_synth"/>
    <property type="match status" value="2"/>
</dbReference>
<evidence type="ECO:0000259" key="6">
    <source>
        <dbReference type="Pfam" id="PF03738"/>
    </source>
</evidence>
<evidence type="ECO:0000256" key="5">
    <source>
        <dbReference type="ARBA" id="ARBA00022842"/>
    </source>
</evidence>
<evidence type="ECO:0000313" key="7">
    <source>
        <dbReference type="EMBL" id="MVX67258.1"/>
    </source>
</evidence>